<feature type="transmembrane region" description="Helical" evidence="1">
    <location>
        <begin position="6"/>
        <end position="27"/>
    </location>
</feature>
<dbReference type="Proteomes" id="UP000192582">
    <property type="component" value="Unassembled WGS sequence"/>
</dbReference>
<keyword evidence="1" id="KW-0812">Transmembrane</keyword>
<dbReference type="AlphaFoldDB" id="A0A1W1V6D1"/>
<keyword evidence="1" id="KW-0472">Membrane</keyword>
<evidence type="ECO:0000256" key="1">
    <source>
        <dbReference type="SAM" id="Phobius"/>
    </source>
</evidence>
<dbReference type="EMBL" id="FWWU01000009">
    <property type="protein sequence ID" value="SMB88873.1"/>
    <property type="molecule type" value="Genomic_DNA"/>
</dbReference>
<organism evidence="2 3">
    <name type="scientific">Deinococcus hopiensis KR-140</name>
    <dbReference type="NCBI Taxonomy" id="695939"/>
    <lineage>
        <taxon>Bacteria</taxon>
        <taxon>Thermotogati</taxon>
        <taxon>Deinococcota</taxon>
        <taxon>Deinococci</taxon>
        <taxon>Deinococcales</taxon>
        <taxon>Deinococcaceae</taxon>
        <taxon>Deinococcus</taxon>
    </lineage>
</organism>
<name>A0A1W1V6D1_9DEIO</name>
<reference evidence="2 3" key="1">
    <citation type="submission" date="2017-04" db="EMBL/GenBank/DDBJ databases">
        <authorList>
            <person name="Afonso C.L."/>
            <person name="Miller P.J."/>
            <person name="Scott M.A."/>
            <person name="Spackman E."/>
            <person name="Goraichik I."/>
            <person name="Dimitrov K.M."/>
            <person name="Suarez D.L."/>
            <person name="Swayne D.E."/>
        </authorList>
    </citation>
    <scope>NUCLEOTIDE SEQUENCE [LARGE SCALE GENOMIC DNA]</scope>
    <source>
        <strain evidence="2 3">KR-140</strain>
    </source>
</reference>
<evidence type="ECO:0000313" key="2">
    <source>
        <dbReference type="EMBL" id="SMB88873.1"/>
    </source>
</evidence>
<gene>
    <name evidence="2" type="ORF">SAMN00790413_00203</name>
</gene>
<dbReference type="STRING" id="695939.SAMN00790413_00203"/>
<sequence>MRTVSLIMGILAAFDLLLGLIPLLGWLNWVRCRVTKAP</sequence>
<evidence type="ECO:0000313" key="3">
    <source>
        <dbReference type="Proteomes" id="UP000192582"/>
    </source>
</evidence>
<accession>A0A1W1V6D1</accession>
<keyword evidence="3" id="KW-1185">Reference proteome</keyword>
<keyword evidence="1" id="KW-1133">Transmembrane helix</keyword>
<proteinExistence type="predicted"/>
<protein>
    <submittedName>
        <fullName evidence="2">Uncharacterized protein</fullName>
    </submittedName>
</protein>